<evidence type="ECO:0000313" key="3">
    <source>
        <dbReference type="Proteomes" id="UP000008827"/>
    </source>
</evidence>
<name>A0A0R0HGN7_SOYBN</name>
<dbReference type="Gramene" id="KRH25364">
    <property type="protein sequence ID" value="KRH25364"/>
    <property type="gene ID" value="GLYMA_12G098100"/>
</dbReference>
<reference evidence="1 2" key="1">
    <citation type="journal article" date="2010" name="Nature">
        <title>Genome sequence of the palaeopolyploid soybean.</title>
        <authorList>
            <person name="Schmutz J."/>
            <person name="Cannon S.B."/>
            <person name="Schlueter J."/>
            <person name="Ma J."/>
            <person name="Mitros T."/>
            <person name="Nelson W."/>
            <person name="Hyten D.L."/>
            <person name="Song Q."/>
            <person name="Thelen J.J."/>
            <person name="Cheng J."/>
            <person name="Xu D."/>
            <person name="Hellsten U."/>
            <person name="May G.D."/>
            <person name="Yu Y."/>
            <person name="Sakurai T."/>
            <person name="Umezawa T."/>
            <person name="Bhattacharyya M.K."/>
            <person name="Sandhu D."/>
            <person name="Valliyodan B."/>
            <person name="Lindquist E."/>
            <person name="Peto M."/>
            <person name="Grant D."/>
            <person name="Shu S."/>
            <person name="Goodstein D."/>
            <person name="Barry K."/>
            <person name="Futrell-Griggs M."/>
            <person name="Abernathy B."/>
            <person name="Du J."/>
            <person name="Tian Z."/>
            <person name="Zhu L."/>
            <person name="Gill N."/>
            <person name="Joshi T."/>
            <person name="Libault M."/>
            <person name="Sethuraman A."/>
            <person name="Zhang X.-C."/>
            <person name="Shinozaki K."/>
            <person name="Nguyen H.T."/>
            <person name="Wing R.A."/>
            <person name="Cregan P."/>
            <person name="Specht J."/>
            <person name="Grimwood J."/>
            <person name="Rokhsar D."/>
            <person name="Stacey G."/>
            <person name="Shoemaker R.C."/>
            <person name="Jackson S.A."/>
        </authorList>
    </citation>
    <scope>NUCLEOTIDE SEQUENCE</scope>
    <source>
        <strain evidence="2">cv. Williams 82</strain>
        <tissue evidence="1">Callus</tissue>
    </source>
</reference>
<keyword evidence="3" id="KW-1185">Reference proteome</keyword>
<dbReference type="Proteomes" id="UP000008827">
    <property type="component" value="Chromosome 12"/>
</dbReference>
<proteinExistence type="predicted"/>
<dbReference type="EnsemblPlants" id="KRH25364">
    <property type="protein sequence ID" value="KRH25364"/>
    <property type="gene ID" value="GLYMA_12G098100"/>
</dbReference>
<evidence type="ECO:0000313" key="2">
    <source>
        <dbReference type="EnsemblPlants" id="KRH25364"/>
    </source>
</evidence>
<sequence length="72" mass="8346">MWLIIYMNYTKSFSSVKTIGLHSRLKNSTQSQAQIKEGCVRSLVANIKVVAILKMNNSQTQFVKWKKKTFHL</sequence>
<evidence type="ECO:0000313" key="1">
    <source>
        <dbReference type="EMBL" id="KRH25364.1"/>
    </source>
</evidence>
<reference evidence="2" key="2">
    <citation type="submission" date="2018-02" db="UniProtKB">
        <authorList>
            <consortium name="EnsemblPlants"/>
        </authorList>
    </citation>
    <scope>IDENTIFICATION</scope>
    <source>
        <strain evidence="2">Williams 82</strain>
    </source>
</reference>
<protein>
    <submittedName>
        <fullName evidence="1 2">Uncharacterized protein</fullName>
    </submittedName>
</protein>
<gene>
    <name evidence="1" type="ORF">GLYMA_12G098100</name>
</gene>
<organism evidence="1">
    <name type="scientific">Glycine max</name>
    <name type="common">Soybean</name>
    <name type="synonym">Glycine hispida</name>
    <dbReference type="NCBI Taxonomy" id="3847"/>
    <lineage>
        <taxon>Eukaryota</taxon>
        <taxon>Viridiplantae</taxon>
        <taxon>Streptophyta</taxon>
        <taxon>Embryophyta</taxon>
        <taxon>Tracheophyta</taxon>
        <taxon>Spermatophyta</taxon>
        <taxon>Magnoliopsida</taxon>
        <taxon>eudicotyledons</taxon>
        <taxon>Gunneridae</taxon>
        <taxon>Pentapetalae</taxon>
        <taxon>rosids</taxon>
        <taxon>fabids</taxon>
        <taxon>Fabales</taxon>
        <taxon>Fabaceae</taxon>
        <taxon>Papilionoideae</taxon>
        <taxon>50 kb inversion clade</taxon>
        <taxon>NPAAA clade</taxon>
        <taxon>indigoferoid/millettioid clade</taxon>
        <taxon>Phaseoleae</taxon>
        <taxon>Glycine</taxon>
        <taxon>Glycine subgen. Soja</taxon>
    </lineage>
</organism>
<dbReference type="AlphaFoldDB" id="A0A0R0HGN7"/>
<dbReference type="InParanoid" id="A0A0R0HGN7"/>
<reference evidence="1" key="3">
    <citation type="submission" date="2018-07" db="EMBL/GenBank/DDBJ databases">
        <title>WGS assembly of Glycine max.</title>
        <authorList>
            <person name="Schmutz J."/>
            <person name="Cannon S."/>
            <person name="Schlueter J."/>
            <person name="Ma J."/>
            <person name="Mitros T."/>
            <person name="Nelson W."/>
            <person name="Hyten D."/>
            <person name="Song Q."/>
            <person name="Thelen J."/>
            <person name="Cheng J."/>
            <person name="Xu D."/>
            <person name="Hellsten U."/>
            <person name="May G."/>
            <person name="Yu Y."/>
            <person name="Sakurai T."/>
            <person name="Umezawa T."/>
            <person name="Bhattacharyya M."/>
            <person name="Sandhu D."/>
            <person name="Valliyodan B."/>
            <person name="Lindquist E."/>
            <person name="Peto M."/>
            <person name="Grant D."/>
            <person name="Shu S."/>
            <person name="Goodstein D."/>
            <person name="Barry K."/>
            <person name="Futrell-Griggs M."/>
            <person name="Abernathy B."/>
            <person name="Du J."/>
            <person name="Tian Z."/>
            <person name="Zhu L."/>
            <person name="Gill N."/>
            <person name="Joshi T."/>
            <person name="Libault M."/>
            <person name="Sethuraman A."/>
            <person name="Zhang X."/>
            <person name="Shinozaki K."/>
            <person name="Nguyen H."/>
            <person name="Wing R."/>
            <person name="Cregan P."/>
            <person name="Specht J."/>
            <person name="Grimwood J."/>
            <person name="Rokhsar D."/>
            <person name="Stacey G."/>
            <person name="Shoemaker R."/>
            <person name="Jackson S."/>
        </authorList>
    </citation>
    <scope>NUCLEOTIDE SEQUENCE</scope>
    <source>
        <tissue evidence="1">Callus</tissue>
    </source>
</reference>
<dbReference type="EMBL" id="CM000845">
    <property type="protein sequence ID" value="KRH25364.1"/>
    <property type="molecule type" value="Genomic_DNA"/>
</dbReference>
<accession>A0A0R0HGN7</accession>